<dbReference type="CDD" id="cd13314">
    <property type="entry name" value="PH_Rpn13"/>
    <property type="match status" value="1"/>
</dbReference>
<dbReference type="Gene3D" id="1.10.2020.20">
    <property type="match status" value="1"/>
</dbReference>
<evidence type="ECO:0000259" key="9">
    <source>
        <dbReference type="PROSITE" id="PS51917"/>
    </source>
</evidence>
<protein>
    <recommendedName>
        <fullName evidence="12">Pru domain-containing protein</fullName>
    </recommendedName>
</protein>
<sequence length="376" mass="40426">MALFGDGGRTRREPRSVIEFRAGKMTLSGTTVSPDVRKGLVYMKYEDSLMHFCWKDRGSGKLEDDFIIFPGDAKLLRVSQCTTGRVFLLKFKDNGRKYFYWLQEPKDDKDEDYMKKVNDCIDNPTAAVAANSESAMGEHRLPQSYMANLLHGAGSDGTVTHQQLLELLAMSGGAGGGGGTAPTGTGGGGGSNRMDILHGRGPGLGAGHVIPTDRAQQRPQLQIGDLQTALESLQMPPPPAGGSGASPSGRREEGERESGLQLNEVLTSEALRPIVREGDIGSDLAPHLPPTNEDTETALTSPQFQQAMSVFSSALSSGQLGPLVNEFGLNTGVSNAAATGNVEAFAEAMEKELKENKEEKDKKEGQEEEERMKINK</sequence>
<evidence type="ECO:0000313" key="10">
    <source>
        <dbReference type="EnsemblMetazoa" id="XP_011402917.1"/>
    </source>
</evidence>
<dbReference type="InterPro" id="IPR006773">
    <property type="entry name" value="Rpn13/ADRM1"/>
</dbReference>
<evidence type="ECO:0000256" key="7">
    <source>
        <dbReference type="SAM" id="MobiDB-lite"/>
    </source>
</evidence>
<feature type="compositionally biased region" description="Gly residues" evidence="7">
    <location>
        <begin position="175"/>
        <end position="191"/>
    </location>
</feature>
<keyword evidence="4" id="KW-0963">Cytoplasm</keyword>
<accession>A0AAN0IKA3</accession>
<evidence type="ECO:0000313" key="11">
    <source>
        <dbReference type="Proteomes" id="UP000007879"/>
    </source>
</evidence>
<dbReference type="Gene3D" id="2.30.29.70">
    <property type="entry name" value="Proteasomal ubiquitin receptor Rpn13/ADRM1"/>
    <property type="match status" value="1"/>
</dbReference>
<keyword evidence="11" id="KW-1185">Reference proteome</keyword>
<comment type="subcellular location">
    <subcellularLocation>
        <location evidence="2">Cytoplasm</location>
    </subcellularLocation>
    <subcellularLocation>
        <location evidence="1">Nucleus</location>
    </subcellularLocation>
</comment>
<dbReference type="GO" id="GO:0008541">
    <property type="term" value="C:proteasome regulatory particle, lid subcomplex"/>
    <property type="evidence" value="ECO:0007669"/>
    <property type="project" value="TreeGrafter"/>
</dbReference>
<dbReference type="GeneID" id="100632787"/>
<reference evidence="10" key="2">
    <citation type="submission" date="2024-06" db="UniProtKB">
        <authorList>
            <consortium name="EnsemblMetazoa"/>
        </authorList>
    </citation>
    <scope>IDENTIFICATION</scope>
</reference>
<dbReference type="AlphaFoldDB" id="A0AAN0IKA3"/>
<dbReference type="PROSITE" id="PS51917">
    <property type="entry name" value="PRU"/>
    <property type="match status" value="1"/>
</dbReference>
<dbReference type="PANTHER" id="PTHR12225">
    <property type="entry name" value="ADHESION REGULATING MOLECULE 1 110 KDA CELL MEMBRANE GLYCOPROTEIN"/>
    <property type="match status" value="1"/>
</dbReference>
<dbReference type="InterPro" id="IPR038108">
    <property type="entry name" value="RPN13_DEUBAD_sf"/>
</dbReference>
<dbReference type="InterPro" id="IPR032368">
    <property type="entry name" value="RPN13_DEUBAD"/>
</dbReference>
<comment type="similarity">
    <text evidence="3">Belongs to the ADRM1 family.</text>
</comment>
<dbReference type="GO" id="GO:0005737">
    <property type="term" value="C:cytoplasm"/>
    <property type="evidence" value="ECO:0007669"/>
    <property type="project" value="UniProtKB-SubCell"/>
</dbReference>
<dbReference type="Proteomes" id="UP000007879">
    <property type="component" value="Unassembled WGS sequence"/>
</dbReference>
<feature type="domain" description="DEUBAD" evidence="8">
    <location>
        <begin position="253"/>
        <end position="359"/>
    </location>
</feature>
<feature type="region of interest" description="Disordered" evidence="7">
    <location>
        <begin position="175"/>
        <end position="210"/>
    </location>
</feature>
<dbReference type="EnsemblMetazoa" id="XM_011404615.2">
    <property type="protein sequence ID" value="XP_011402917.1"/>
    <property type="gene ID" value="LOC100632787"/>
</dbReference>
<dbReference type="RefSeq" id="XP_011402917.1">
    <property type="nucleotide sequence ID" value="XM_011404615.2"/>
</dbReference>
<name>A0AAN0IKA3_AMPQE</name>
<evidence type="ECO:0000256" key="5">
    <source>
        <dbReference type="ARBA" id="ARBA00022942"/>
    </source>
</evidence>
<evidence type="ECO:0000256" key="3">
    <source>
        <dbReference type="ARBA" id="ARBA00009216"/>
    </source>
</evidence>
<evidence type="ECO:0000256" key="1">
    <source>
        <dbReference type="ARBA" id="ARBA00004123"/>
    </source>
</evidence>
<dbReference type="InterPro" id="IPR044867">
    <property type="entry name" value="DEUBAD_dom"/>
</dbReference>
<dbReference type="GO" id="GO:0005634">
    <property type="term" value="C:nucleus"/>
    <property type="evidence" value="ECO:0007669"/>
    <property type="project" value="UniProtKB-SubCell"/>
</dbReference>
<dbReference type="KEGG" id="aqu:100632787"/>
<feature type="region of interest" description="Disordered" evidence="7">
    <location>
        <begin position="350"/>
        <end position="376"/>
    </location>
</feature>
<dbReference type="InterPro" id="IPR038633">
    <property type="entry name" value="Rpn13/ADRM1_Pru_sf"/>
</dbReference>
<evidence type="ECO:0000259" key="8">
    <source>
        <dbReference type="PROSITE" id="PS51916"/>
    </source>
</evidence>
<dbReference type="PANTHER" id="PTHR12225:SF0">
    <property type="entry name" value="PROTEASOMAL UBIQUITIN RECEPTOR ADRM1"/>
    <property type="match status" value="1"/>
</dbReference>
<evidence type="ECO:0008006" key="12">
    <source>
        <dbReference type="Google" id="ProtNLM"/>
    </source>
</evidence>
<keyword evidence="5" id="KW-0647">Proteasome</keyword>
<dbReference type="FunFam" id="2.30.29.70:FF:000001">
    <property type="entry name" value="Proteasomal ubiquitin receptor ADRM1"/>
    <property type="match status" value="1"/>
</dbReference>
<evidence type="ECO:0000256" key="6">
    <source>
        <dbReference type="ARBA" id="ARBA00023242"/>
    </source>
</evidence>
<dbReference type="GO" id="GO:0070628">
    <property type="term" value="F:proteasome binding"/>
    <property type="evidence" value="ECO:0007669"/>
    <property type="project" value="TreeGrafter"/>
</dbReference>
<proteinExistence type="inferred from homology"/>
<feature type="compositionally biased region" description="Basic and acidic residues" evidence="7">
    <location>
        <begin position="249"/>
        <end position="258"/>
    </location>
</feature>
<dbReference type="PROSITE" id="PS51916">
    <property type="entry name" value="DEUBAD"/>
    <property type="match status" value="1"/>
</dbReference>
<evidence type="ECO:0000256" key="4">
    <source>
        <dbReference type="ARBA" id="ARBA00022490"/>
    </source>
</evidence>
<dbReference type="Pfam" id="PF16550">
    <property type="entry name" value="RPN13_C"/>
    <property type="match status" value="1"/>
</dbReference>
<feature type="domain" description="Pru" evidence="9">
    <location>
        <begin position="12"/>
        <end position="124"/>
    </location>
</feature>
<evidence type="ECO:0000256" key="2">
    <source>
        <dbReference type="ARBA" id="ARBA00004496"/>
    </source>
</evidence>
<keyword evidence="6" id="KW-0539">Nucleus</keyword>
<dbReference type="GO" id="GO:0061133">
    <property type="term" value="F:endopeptidase activator activity"/>
    <property type="evidence" value="ECO:0007669"/>
    <property type="project" value="TreeGrafter"/>
</dbReference>
<feature type="region of interest" description="Disordered" evidence="7">
    <location>
        <begin position="232"/>
        <end position="263"/>
    </location>
</feature>
<dbReference type="InterPro" id="IPR044868">
    <property type="entry name" value="Rpn13/ADRM1_Pru"/>
</dbReference>
<reference evidence="11" key="1">
    <citation type="journal article" date="2010" name="Nature">
        <title>The Amphimedon queenslandica genome and the evolution of animal complexity.</title>
        <authorList>
            <person name="Srivastava M."/>
            <person name="Simakov O."/>
            <person name="Chapman J."/>
            <person name="Fahey B."/>
            <person name="Gauthier M.E."/>
            <person name="Mitros T."/>
            <person name="Richards G.S."/>
            <person name="Conaco C."/>
            <person name="Dacre M."/>
            <person name="Hellsten U."/>
            <person name="Larroux C."/>
            <person name="Putnam N.H."/>
            <person name="Stanke M."/>
            <person name="Adamska M."/>
            <person name="Darling A."/>
            <person name="Degnan S.M."/>
            <person name="Oakley T.H."/>
            <person name="Plachetzki D.C."/>
            <person name="Zhai Y."/>
            <person name="Adamski M."/>
            <person name="Calcino A."/>
            <person name="Cummins S.F."/>
            <person name="Goodstein D.M."/>
            <person name="Harris C."/>
            <person name="Jackson D.J."/>
            <person name="Leys S.P."/>
            <person name="Shu S."/>
            <person name="Woodcroft B.J."/>
            <person name="Vervoort M."/>
            <person name="Kosik K.S."/>
            <person name="Manning G."/>
            <person name="Degnan B.M."/>
            <person name="Rokhsar D.S."/>
        </authorList>
    </citation>
    <scope>NUCLEOTIDE SEQUENCE [LARGE SCALE GENOMIC DNA]</scope>
</reference>
<organism evidence="10 11">
    <name type="scientific">Amphimedon queenslandica</name>
    <name type="common">Sponge</name>
    <dbReference type="NCBI Taxonomy" id="400682"/>
    <lineage>
        <taxon>Eukaryota</taxon>
        <taxon>Metazoa</taxon>
        <taxon>Porifera</taxon>
        <taxon>Demospongiae</taxon>
        <taxon>Heteroscleromorpha</taxon>
        <taxon>Haplosclerida</taxon>
        <taxon>Niphatidae</taxon>
        <taxon>Amphimedon</taxon>
    </lineage>
</organism>
<dbReference type="Pfam" id="PF04683">
    <property type="entry name" value="Rpn13_ADRM1_Pru"/>
    <property type="match status" value="1"/>
</dbReference>